<evidence type="ECO:0000256" key="3">
    <source>
        <dbReference type="ARBA" id="ARBA00022475"/>
    </source>
</evidence>
<name>A0A9D2M7J1_9FIRM</name>
<comment type="caution">
    <text evidence="9">The sequence shown here is derived from an EMBL/GenBank/DDBJ whole genome shotgun (WGS) entry which is preliminary data.</text>
</comment>
<evidence type="ECO:0000313" key="10">
    <source>
        <dbReference type="Proteomes" id="UP000886803"/>
    </source>
</evidence>
<dbReference type="GO" id="GO:0042121">
    <property type="term" value="P:alginic acid biosynthetic process"/>
    <property type="evidence" value="ECO:0007669"/>
    <property type="project" value="InterPro"/>
</dbReference>
<evidence type="ECO:0000256" key="1">
    <source>
        <dbReference type="ARBA" id="ARBA00004651"/>
    </source>
</evidence>
<protein>
    <submittedName>
        <fullName evidence="9">MBOAT family protein</fullName>
    </submittedName>
</protein>
<dbReference type="PIRSF" id="PIRSF016636">
    <property type="entry name" value="AlgI_DltB"/>
    <property type="match status" value="1"/>
</dbReference>
<dbReference type="PANTHER" id="PTHR13285:SF18">
    <property type="entry name" value="PROTEIN-CYSTEINE N-PALMITOYLTRANSFERASE RASP"/>
    <property type="match status" value="1"/>
</dbReference>
<keyword evidence="5 8" id="KW-1133">Transmembrane helix</keyword>
<dbReference type="GO" id="GO:0005886">
    <property type="term" value="C:plasma membrane"/>
    <property type="evidence" value="ECO:0007669"/>
    <property type="project" value="UniProtKB-SubCell"/>
</dbReference>
<evidence type="ECO:0000256" key="7">
    <source>
        <dbReference type="PIRNR" id="PIRNR016636"/>
    </source>
</evidence>
<evidence type="ECO:0000313" key="9">
    <source>
        <dbReference type="EMBL" id="HJB42280.1"/>
    </source>
</evidence>
<feature type="transmembrane region" description="Helical" evidence="8">
    <location>
        <begin position="37"/>
        <end position="61"/>
    </location>
</feature>
<feature type="transmembrane region" description="Helical" evidence="8">
    <location>
        <begin position="97"/>
        <end position="116"/>
    </location>
</feature>
<dbReference type="Pfam" id="PF03062">
    <property type="entry name" value="MBOAT"/>
    <property type="match status" value="1"/>
</dbReference>
<dbReference type="InterPro" id="IPR024194">
    <property type="entry name" value="Ac/AlaTfrase_AlgI/DltB"/>
</dbReference>
<feature type="transmembrane region" description="Helical" evidence="8">
    <location>
        <begin position="453"/>
        <end position="472"/>
    </location>
</feature>
<dbReference type="PIRSF" id="PIRSF500217">
    <property type="entry name" value="AlgI"/>
    <property type="match status" value="1"/>
</dbReference>
<keyword evidence="3 7" id="KW-1003">Cell membrane</keyword>
<evidence type="ECO:0000256" key="6">
    <source>
        <dbReference type="ARBA" id="ARBA00023136"/>
    </source>
</evidence>
<feature type="transmembrane region" description="Helical" evidence="8">
    <location>
        <begin position="136"/>
        <end position="159"/>
    </location>
</feature>
<accession>A0A9D2M7J1</accession>
<dbReference type="EMBL" id="DWYG01000122">
    <property type="protein sequence ID" value="HJB42280.1"/>
    <property type="molecule type" value="Genomic_DNA"/>
</dbReference>
<gene>
    <name evidence="9" type="ORF">H9945_07260</name>
</gene>
<keyword evidence="7" id="KW-0012">Acyltransferase</keyword>
<evidence type="ECO:0000256" key="8">
    <source>
        <dbReference type="SAM" id="Phobius"/>
    </source>
</evidence>
<dbReference type="InterPro" id="IPR028362">
    <property type="entry name" value="AlgI"/>
</dbReference>
<dbReference type="GO" id="GO:0016746">
    <property type="term" value="F:acyltransferase activity"/>
    <property type="evidence" value="ECO:0007669"/>
    <property type="project" value="UniProtKB-KW"/>
</dbReference>
<keyword evidence="4 8" id="KW-0812">Transmembrane</keyword>
<comment type="subcellular location">
    <subcellularLocation>
        <location evidence="1">Cell membrane</location>
        <topology evidence="1">Multi-pass membrane protein</topology>
    </subcellularLocation>
</comment>
<evidence type="ECO:0000256" key="4">
    <source>
        <dbReference type="ARBA" id="ARBA00022692"/>
    </source>
</evidence>
<dbReference type="Proteomes" id="UP000886803">
    <property type="component" value="Unassembled WGS sequence"/>
</dbReference>
<dbReference type="InterPro" id="IPR004299">
    <property type="entry name" value="MBOAT_fam"/>
</dbReference>
<dbReference type="InterPro" id="IPR051085">
    <property type="entry name" value="MB_O-acyltransferase"/>
</dbReference>
<organism evidence="9 10">
    <name type="scientific">Candidatus Gemmiger avicola</name>
    <dbReference type="NCBI Taxonomy" id="2838605"/>
    <lineage>
        <taxon>Bacteria</taxon>
        <taxon>Bacillati</taxon>
        <taxon>Bacillota</taxon>
        <taxon>Clostridia</taxon>
        <taxon>Eubacteriales</taxon>
        <taxon>Gemmiger</taxon>
    </lineage>
</organism>
<keyword evidence="6 7" id="KW-0472">Membrane</keyword>
<feature type="transmembrane region" description="Helical" evidence="8">
    <location>
        <begin position="492"/>
        <end position="509"/>
    </location>
</feature>
<reference evidence="9" key="1">
    <citation type="journal article" date="2021" name="PeerJ">
        <title>Extensive microbial diversity within the chicken gut microbiome revealed by metagenomics and culture.</title>
        <authorList>
            <person name="Gilroy R."/>
            <person name="Ravi A."/>
            <person name="Getino M."/>
            <person name="Pursley I."/>
            <person name="Horton D.L."/>
            <person name="Alikhan N.F."/>
            <person name="Baker D."/>
            <person name="Gharbi K."/>
            <person name="Hall N."/>
            <person name="Watson M."/>
            <person name="Adriaenssens E.M."/>
            <person name="Foster-Nyarko E."/>
            <person name="Jarju S."/>
            <person name="Secka A."/>
            <person name="Antonio M."/>
            <person name="Oren A."/>
            <person name="Chaudhuri R.R."/>
            <person name="La Ragione R."/>
            <person name="Hildebrand F."/>
            <person name="Pallen M.J."/>
        </authorList>
    </citation>
    <scope>NUCLEOTIDE SEQUENCE</scope>
    <source>
        <strain evidence="9">ChiBcec8-13705</strain>
    </source>
</reference>
<reference evidence="9" key="2">
    <citation type="submission" date="2021-04" db="EMBL/GenBank/DDBJ databases">
        <authorList>
            <person name="Gilroy R."/>
        </authorList>
    </citation>
    <scope>NUCLEOTIDE SEQUENCE</scope>
    <source>
        <strain evidence="9">ChiBcec8-13705</strain>
    </source>
</reference>
<dbReference type="AlphaFoldDB" id="A0A9D2M7J1"/>
<keyword evidence="7" id="KW-0808">Transferase</keyword>
<evidence type="ECO:0000256" key="2">
    <source>
        <dbReference type="ARBA" id="ARBA00010323"/>
    </source>
</evidence>
<comment type="similarity">
    <text evidence="2 7">Belongs to the membrane-bound acyltransferase family.</text>
</comment>
<evidence type="ECO:0000256" key="5">
    <source>
        <dbReference type="ARBA" id="ARBA00022989"/>
    </source>
</evidence>
<dbReference type="PANTHER" id="PTHR13285">
    <property type="entry name" value="ACYLTRANSFERASE"/>
    <property type="match status" value="1"/>
</dbReference>
<proteinExistence type="inferred from homology"/>
<sequence>MSYNSFIYLFVFLAVAWGAWAVLPQRGRPFVLLAASMVFYLVSARQYVLYILAVAAVAWAVGQQLARLDALFAAAKPDLAAPARKAMKKQVASLKKFTVGFGAVLSVAALLAVKYLPFAVRVWNALAAWLPGSPSLAVPSFVQPLGLSFFTLMAVSYVVDVYRGACAPAAHYWQVLLFLGFWPHVVEGPFDRYGALAPALFDPPRPSYRSLTFGVQRILWGLFKKMVIADRAYMCVKAVFDDWVQYSGAAVALGTLLYTLELYAEFSGCMDIVCGSAEMFGVPLAENFRQPFFSRSVGEFWRRWHITLGAWLREYVFQPLVLSKPMQKFTQFCRGRFGPAAARQWPVWAALGVTWALIGLWHGAAFIYLLYGLYYFALQWLGELAEPLLLKALPGLPAWRQKPVYRLWQTVRTFGLVCFGMLLFRANGVRAAADMLVSLFQPYEKSLLIKLDARDMAVLVIGAAVLFAVDWLHTRGHHLRAEIAARPLVLRWAVYIGAVLLVMIFGAYGDNYEPAAFIYAQF</sequence>
<feature type="transmembrane region" description="Helical" evidence="8">
    <location>
        <begin position="345"/>
        <end position="367"/>
    </location>
</feature>